<name>A0ABR4N2W3_9FUNG</name>
<evidence type="ECO:0000259" key="2">
    <source>
        <dbReference type="Pfam" id="PF03948"/>
    </source>
</evidence>
<comment type="caution">
    <text evidence="3">The sequence shown here is derived from an EMBL/GenBank/DDBJ whole genome shotgun (WGS) entry which is preliminary data.</text>
</comment>
<dbReference type="Pfam" id="PF03948">
    <property type="entry name" value="Ribosomal_L9_C"/>
    <property type="match status" value="1"/>
</dbReference>
<organism evidence="3 4">
    <name type="scientific">Polyrhizophydium stewartii</name>
    <dbReference type="NCBI Taxonomy" id="2732419"/>
    <lineage>
        <taxon>Eukaryota</taxon>
        <taxon>Fungi</taxon>
        <taxon>Fungi incertae sedis</taxon>
        <taxon>Chytridiomycota</taxon>
        <taxon>Chytridiomycota incertae sedis</taxon>
        <taxon>Chytridiomycetes</taxon>
        <taxon>Rhizophydiales</taxon>
        <taxon>Rhizophydiales incertae sedis</taxon>
        <taxon>Polyrhizophydium</taxon>
    </lineage>
</organism>
<dbReference type="InterPro" id="IPR020069">
    <property type="entry name" value="Ribosomal_bL9_C"/>
</dbReference>
<accession>A0ABR4N2W3</accession>
<proteinExistence type="predicted"/>
<dbReference type="PANTHER" id="PTHR21368">
    <property type="entry name" value="50S RIBOSOMAL PROTEIN L9"/>
    <property type="match status" value="1"/>
</dbReference>
<feature type="domain" description="Large ribosomal subunit protein bL9 C-terminal" evidence="2">
    <location>
        <begin position="156"/>
        <end position="209"/>
    </location>
</feature>
<dbReference type="Proteomes" id="UP001527925">
    <property type="component" value="Unassembled WGS sequence"/>
</dbReference>
<dbReference type="InterPro" id="IPR036791">
    <property type="entry name" value="Ribosomal_bL9_C_sf"/>
</dbReference>
<keyword evidence="4" id="KW-1185">Reference proteome</keyword>
<dbReference type="EMBL" id="JADGIZ020000040">
    <property type="protein sequence ID" value="KAL2913847.1"/>
    <property type="molecule type" value="Genomic_DNA"/>
</dbReference>
<dbReference type="InterPro" id="IPR000244">
    <property type="entry name" value="Ribosomal_bL9"/>
</dbReference>
<dbReference type="SUPFAM" id="SSF55653">
    <property type="entry name" value="Ribosomal protein L9 C-domain"/>
    <property type="match status" value="1"/>
</dbReference>
<dbReference type="Gene3D" id="3.10.430.100">
    <property type="entry name" value="Ribosomal protein L9, C-terminal domain"/>
    <property type="match status" value="1"/>
</dbReference>
<sequence>MLARTRALAGVAVRNAVRTKFTKPDVHVYLKKDVDGLGRRASMIRNYLLPLKLAYYVPRVAGKPLLPEGWTQPLSDSDLGIEAITPAQPSAAFDDPAAPQTVLQPAPTRARADGVAAAESRTEMSPEQRRALDVERRDMLLRLGRITFHRVRIDPESDKIFGSVSPYDISLLLEQQHAIHIDRNMIFVDQNKIKRLGTHSAEIRFSTELPPLMIEVVVDDVSE</sequence>
<reference evidence="3 4" key="1">
    <citation type="submission" date="2023-09" db="EMBL/GenBank/DDBJ databases">
        <title>Pangenome analysis of Batrachochytrium dendrobatidis and related Chytrids.</title>
        <authorList>
            <person name="Yacoub M.N."/>
            <person name="Stajich J.E."/>
            <person name="James T.Y."/>
        </authorList>
    </citation>
    <scope>NUCLEOTIDE SEQUENCE [LARGE SCALE GENOMIC DNA]</scope>
    <source>
        <strain evidence="3 4">JEL0888</strain>
    </source>
</reference>
<evidence type="ECO:0000313" key="4">
    <source>
        <dbReference type="Proteomes" id="UP001527925"/>
    </source>
</evidence>
<evidence type="ECO:0000256" key="1">
    <source>
        <dbReference type="ARBA" id="ARBA00035427"/>
    </source>
</evidence>
<gene>
    <name evidence="3" type="ORF">HK105_206581</name>
</gene>
<evidence type="ECO:0000313" key="3">
    <source>
        <dbReference type="EMBL" id="KAL2913847.1"/>
    </source>
</evidence>
<protein>
    <recommendedName>
        <fullName evidence="1">50S ribosomal protein L9, chloroplastic</fullName>
    </recommendedName>
</protein>